<feature type="compositionally biased region" description="Low complexity" evidence="1">
    <location>
        <begin position="19"/>
        <end position="29"/>
    </location>
</feature>
<proteinExistence type="predicted"/>
<protein>
    <submittedName>
        <fullName evidence="2">Uncharacterized protein</fullName>
    </submittedName>
</protein>
<keyword evidence="3" id="KW-1185">Reference proteome</keyword>
<sequence>MAGWRKGAPAPGPGGGPAGAPEAKLAGEASPGKVDSQVWAPQGTAGWRKGAPAPGPGGGRARAPEPKLAGEAFLGPCRLPDLGPSGYGRLEQGSTPQGPVGDPEARLAGEASPGLVDSQVLAPQGTAGWRKAVPTSGPSGGQAGAPEPKLAGKASPGPCELPGLVSSWYGRLEEGSIVLRGRGPSELSEHSHAWELSPDPVPGAPHGGLEDKA</sequence>
<dbReference type="AlphaFoldDB" id="A0AAV7TS82"/>
<feature type="region of interest" description="Disordered" evidence="1">
    <location>
        <begin position="182"/>
        <end position="213"/>
    </location>
</feature>
<evidence type="ECO:0000313" key="3">
    <source>
        <dbReference type="Proteomes" id="UP001066276"/>
    </source>
</evidence>
<comment type="caution">
    <text evidence="2">The sequence shown here is derived from an EMBL/GenBank/DDBJ whole genome shotgun (WGS) entry which is preliminary data.</text>
</comment>
<organism evidence="2 3">
    <name type="scientific">Pleurodeles waltl</name>
    <name type="common">Iberian ribbed newt</name>
    <dbReference type="NCBI Taxonomy" id="8319"/>
    <lineage>
        <taxon>Eukaryota</taxon>
        <taxon>Metazoa</taxon>
        <taxon>Chordata</taxon>
        <taxon>Craniata</taxon>
        <taxon>Vertebrata</taxon>
        <taxon>Euteleostomi</taxon>
        <taxon>Amphibia</taxon>
        <taxon>Batrachia</taxon>
        <taxon>Caudata</taxon>
        <taxon>Salamandroidea</taxon>
        <taxon>Salamandridae</taxon>
        <taxon>Pleurodelinae</taxon>
        <taxon>Pleurodeles</taxon>
    </lineage>
</organism>
<gene>
    <name evidence="2" type="ORF">NDU88_004736</name>
</gene>
<evidence type="ECO:0000256" key="1">
    <source>
        <dbReference type="SAM" id="MobiDB-lite"/>
    </source>
</evidence>
<reference evidence="2" key="1">
    <citation type="journal article" date="2022" name="bioRxiv">
        <title>Sequencing and chromosome-scale assembly of the giantPleurodeles waltlgenome.</title>
        <authorList>
            <person name="Brown T."/>
            <person name="Elewa A."/>
            <person name="Iarovenko S."/>
            <person name="Subramanian E."/>
            <person name="Araus A.J."/>
            <person name="Petzold A."/>
            <person name="Susuki M."/>
            <person name="Suzuki K.-i.T."/>
            <person name="Hayashi T."/>
            <person name="Toyoda A."/>
            <person name="Oliveira C."/>
            <person name="Osipova E."/>
            <person name="Leigh N.D."/>
            <person name="Simon A."/>
            <person name="Yun M.H."/>
        </authorList>
    </citation>
    <scope>NUCLEOTIDE SEQUENCE</scope>
    <source>
        <strain evidence="2">20211129_DDA</strain>
        <tissue evidence="2">Liver</tissue>
    </source>
</reference>
<accession>A0AAV7TS82</accession>
<name>A0AAV7TS82_PLEWA</name>
<dbReference type="EMBL" id="JANPWB010000006">
    <property type="protein sequence ID" value="KAJ1179502.1"/>
    <property type="molecule type" value="Genomic_DNA"/>
</dbReference>
<evidence type="ECO:0000313" key="2">
    <source>
        <dbReference type="EMBL" id="KAJ1179502.1"/>
    </source>
</evidence>
<feature type="region of interest" description="Disordered" evidence="1">
    <location>
        <begin position="1"/>
        <end position="158"/>
    </location>
</feature>
<dbReference type="Proteomes" id="UP001066276">
    <property type="component" value="Chromosome 3_2"/>
</dbReference>